<dbReference type="Proteomes" id="UP000032366">
    <property type="component" value="Unassembled WGS sequence"/>
</dbReference>
<protein>
    <submittedName>
        <fullName evidence="2">Uncharacterized protein</fullName>
    </submittedName>
</protein>
<reference evidence="2 4" key="2">
    <citation type="submission" date="2018-06" db="EMBL/GenBank/DDBJ databases">
        <authorList>
            <consortium name="Pathogen Informatics"/>
            <person name="Doyle S."/>
        </authorList>
    </citation>
    <scope>NUCLEOTIDE SEQUENCE [LARGE SCALE GENOMIC DNA]</scope>
    <source>
        <strain evidence="2 4">NCTC13832</strain>
    </source>
</reference>
<dbReference type="AlphaFoldDB" id="A0A0D6XQK8"/>
<dbReference type="InterPro" id="IPR029069">
    <property type="entry name" value="HotDog_dom_sf"/>
</dbReference>
<accession>A0A0D6XQK8</accession>
<dbReference type="STRING" id="569857.TP70_06385"/>
<dbReference type="Proteomes" id="UP000254100">
    <property type="component" value="Unassembled WGS sequence"/>
</dbReference>
<dbReference type="EMBL" id="JXWY01000036">
    <property type="protein sequence ID" value="KIX90745.1"/>
    <property type="molecule type" value="Genomic_DNA"/>
</dbReference>
<dbReference type="EMBL" id="UHDT01000001">
    <property type="protein sequence ID" value="SUM56671.1"/>
    <property type="molecule type" value="Genomic_DNA"/>
</dbReference>
<reference evidence="1 3" key="1">
    <citation type="submission" date="2015-01" db="EMBL/GenBank/DDBJ databases">
        <authorList>
            <person name="Guo J."/>
        </authorList>
    </citation>
    <scope>NUCLEOTIDE SEQUENCE [LARGE SCALE GENOMIC DNA]</scope>
    <source>
        <strain evidence="1 3">DSM 22147</strain>
    </source>
</reference>
<gene>
    <name evidence="2" type="ORF">NCTC13832_00327</name>
    <name evidence="1" type="ORF">TP70_06385</name>
</gene>
<evidence type="ECO:0000313" key="4">
    <source>
        <dbReference type="Proteomes" id="UP000254100"/>
    </source>
</evidence>
<evidence type="ECO:0000313" key="2">
    <source>
        <dbReference type="EMBL" id="SUM56671.1"/>
    </source>
</evidence>
<sequence length="91" mass="10470">MKFSAEAVAQYLELVRDENPIHDEIVPGQMIVQKVLQQYGEQHMSCKVSYKQPVYINEKLTVEEAGNSIVVVGENMVLKVELQLETFRKFI</sequence>
<organism evidence="2 4">
    <name type="scientific">Staphylococcus microti</name>
    <dbReference type="NCBI Taxonomy" id="569857"/>
    <lineage>
        <taxon>Bacteria</taxon>
        <taxon>Bacillati</taxon>
        <taxon>Bacillota</taxon>
        <taxon>Bacilli</taxon>
        <taxon>Bacillales</taxon>
        <taxon>Staphylococcaceae</taxon>
        <taxon>Staphylococcus</taxon>
    </lineage>
</organism>
<evidence type="ECO:0000313" key="1">
    <source>
        <dbReference type="EMBL" id="KIX90745.1"/>
    </source>
</evidence>
<evidence type="ECO:0000313" key="3">
    <source>
        <dbReference type="Proteomes" id="UP000032366"/>
    </source>
</evidence>
<dbReference type="SUPFAM" id="SSF54637">
    <property type="entry name" value="Thioesterase/thiol ester dehydrase-isomerase"/>
    <property type="match status" value="1"/>
</dbReference>
<dbReference type="OrthoDB" id="2399280at2"/>
<dbReference type="RefSeq" id="WP_044360426.1">
    <property type="nucleotide sequence ID" value="NZ_JXWY01000036.1"/>
</dbReference>
<proteinExistence type="predicted"/>
<keyword evidence="3" id="KW-1185">Reference proteome</keyword>
<name>A0A0D6XQK8_9STAP</name>